<evidence type="ECO:0000313" key="17">
    <source>
        <dbReference type="EMBL" id="KKH71210.1"/>
    </source>
</evidence>
<dbReference type="Proteomes" id="UP000034040">
    <property type="component" value="Unassembled WGS sequence"/>
</dbReference>
<evidence type="ECO:0000313" key="36">
    <source>
        <dbReference type="Proteomes" id="UP000034279"/>
    </source>
</evidence>
<dbReference type="EMBL" id="JJPU01000209">
    <property type="protein sequence ID" value="KKG91283.1"/>
    <property type="molecule type" value="Genomic_DNA"/>
</dbReference>
<dbReference type="EMBL" id="JJQJ01000209">
    <property type="protein sequence ID" value="KKH44589.1"/>
    <property type="molecule type" value="Genomic_DNA"/>
</dbReference>
<evidence type="ECO:0000313" key="41">
    <source>
        <dbReference type="Proteomes" id="UP000034657"/>
    </source>
</evidence>
<dbReference type="EMBL" id="JJPW01000048">
    <property type="protein sequence ID" value="KKH01341.1"/>
    <property type="molecule type" value="Genomic_DNA"/>
</dbReference>
<evidence type="ECO:0000313" key="44">
    <source>
        <dbReference type="Proteomes" id="UP000034758"/>
    </source>
</evidence>
<evidence type="ECO:0000313" key="14">
    <source>
        <dbReference type="EMBL" id="KKH54299.1"/>
    </source>
</evidence>
<evidence type="ECO:0000313" key="43">
    <source>
        <dbReference type="Proteomes" id="UP000034692"/>
    </source>
</evidence>
<dbReference type="Proteomes" id="UP000034468">
    <property type="component" value="Unassembled WGS sequence"/>
</dbReference>
<dbReference type="Proteomes" id="UP000034817">
    <property type="component" value="Unassembled WGS sequence"/>
</dbReference>
<evidence type="ECO:0000313" key="1">
    <source>
        <dbReference type="EMBL" id="KKG03920.1"/>
    </source>
</evidence>
<evidence type="ECO:0000313" key="27">
    <source>
        <dbReference type="Proteomes" id="UP000033835"/>
    </source>
</evidence>
<evidence type="ECO:0000313" key="7">
    <source>
        <dbReference type="EMBL" id="KKG91283.1"/>
    </source>
</evidence>
<evidence type="ECO:0000313" key="10">
    <source>
        <dbReference type="EMBL" id="KKH02115.1"/>
    </source>
</evidence>
<dbReference type="Proteomes" id="UP000034842">
    <property type="component" value="Unassembled WGS sequence"/>
</dbReference>
<evidence type="ECO:0000313" key="47">
    <source>
        <dbReference type="Proteomes" id="UP000034872"/>
    </source>
</evidence>
<gene>
    <name evidence="2" type="ORF">DU31_10490</name>
    <name evidence="3" type="ORF">DU33_05205</name>
    <name evidence="1" type="ORF">DU40_14400</name>
    <name evidence="4" type="ORF">DU45_13220</name>
    <name evidence="12" type="ORF">DU50_11505</name>
    <name evidence="11" type="ORF">DU54_09805</name>
    <name evidence="6" type="ORF">DU55_12385</name>
    <name evidence="9" type="ORF">DU56_10065</name>
    <name evidence="5" type="ORF">DU64_11215</name>
    <name evidence="7" type="ORF">DU66_04980</name>
    <name evidence="10" type="ORF">DU68_10675</name>
    <name evidence="8" type="ORF">DU69_20195</name>
    <name evidence="17" type="ORF">DU73_06155</name>
    <name evidence="15" type="ORF">DU74_02820</name>
    <name evidence="16" type="ORF">DU75_21240</name>
    <name evidence="14" type="ORF">DU76_16410</name>
    <name evidence="19" type="ORF">DU77_12280</name>
    <name evidence="20" type="ORF">DU78_11150</name>
    <name evidence="24" type="ORF">DU79_12430</name>
    <name evidence="25" type="ORF">DU81_12660</name>
    <name evidence="21" type="ORF">DU82_11575</name>
    <name evidence="23" type="ORF">DU84_12360</name>
    <name evidence="13" type="ORF">DU85_00420</name>
    <name evidence="18" type="ORF">DU86_10880</name>
    <name evidence="22" type="ORF">DU88_04025</name>
</gene>
<dbReference type="Proteomes" id="UP000034668">
    <property type="component" value="Unassembled WGS sequence"/>
</dbReference>
<evidence type="ECO:0000313" key="23">
    <source>
        <dbReference type="EMBL" id="KKH96924.1"/>
    </source>
</evidence>
<dbReference type="EMBL" id="JJOR01000024">
    <property type="protein sequence ID" value="KKG07684.1"/>
    <property type="molecule type" value="Genomic_DNA"/>
</dbReference>
<evidence type="ECO:0000313" key="16">
    <source>
        <dbReference type="EMBL" id="KKH67201.1"/>
    </source>
</evidence>
<accession>A0A0F8TI61</accession>
<evidence type="ECO:0000313" key="24">
    <source>
        <dbReference type="EMBL" id="KKH99478.1"/>
    </source>
</evidence>
<evidence type="ECO:0000313" key="25">
    <source>
        <dbReference type="EMBL" id="KKI02601.1"/>
    </source>
</evidence>
<dbReference type="Proteomes" id="UP000034597">
    <property type="component" value="Unassembled WGS sequence"/>
</dbReference>
<dbReference type="Proteomes" id="UP000034188">
    <property type="component" value="Unassembled WGS sequence"/>
</dbReference>
<dbReference type="EMBL" id="JJQW01000011">
    <property type="protein sequence ID" value="KKH90978.1"/>
    <property type="molecule type" value="Genomic_DNA"/>
</dbReference>
<evidence type="ECO:0000313" key="9">
    <source>
        <dbReference type="EMBL" id="KKH01341.1"/>
    </source>
</evidence>
<dbReference type="Proteomes" id="UP000034232">
    <property type="component" value="Unassembled WGS sequence"/>
</dbReference>
<evidence type="ECO:0000313" key="39">
    <source>
        <dbReference type="Proteomes" id="UP000034566"/>
    </source>
</evidence>
<evidence type="ECO:0000313" key="2">
    <source>
        <dbReference type="EMBL" id="KKG07684.1"/>
    </source>
</evidence>
<dbReference type="Proteomes" id="UP000034758">
    <property type="component" value="Unassembled WGS sequence"/>
</dbReference>
<evidence type="ECO:0000313" key="20">
    <source>
        <dbReference type="EMBL" id="KKH74903.1"/>
    </source>
</evidence>
<evidence type="ECO:0000313" key="15">
    <source>
        <dbReference type="EMBL" id="KKH61071.1"/>
    </source>
</evidence>
<evidence type="ECO:0000313" key="30">
    <source>
        <dbReference type="Proteomes" id="UP000034021"/>
    </source>
</evidence>
<evidence type="ECO:0000313" key="6">
    <source>
        <dbReference type="EMBL" id="KKG78507.1"/>
    </source>
</evidence>
<sequence>MKPTLEEYDELGAELCFLCSRLSRLACLIGQQIGVSKDSYKHAREAARSLDKCKSVTEDLMFYHYPGLPREAITIFYRHPKNPQEQE</sequence>
<dbReference type="EMBL" id="JJPK01000091">
    <property type="protein sequence ID" value="KKG60082.1"/>
    <property type="molecule type" value="Genomic_DNA"/>
</dbReference>
<dbReference type="EMBL" id="JJQH01000113">
    <property type="protein sequence ID" value="KKH39213.1"/>
    <property type="molecule type" value="Genomic_DNA"/>
</dbReference>
<dbReference type="EMBL" id="JJQO01000083">
    <property type="protein sequence ID" value="KKH67201.1"/>
    <property type="molecule type" value="Genomic_DNA"/>
</dbReference>
<evidence type="ECO:0000313" key="4">
    <source>
        <dbReference type="EMBL" id="KKG60082.1"/>
    </source>
</evidence>
<evidence type="ECO:0000313" key="21">
    <source>
        <dbReference type="EMBL" id="KKH81461.1"/>
    </source>
</evidence>
<dbReference type="EMBL" id="JJQZ01000065">
    <property type="protein sequence ID" value="KKH96924.1"/>
    <property type="molecule type" value="Genomic_DNA"/>
</dbReference>
<evidence type="ECO:0000313" key="11">
    <source>
        <dbReference type="EMBL" id="KKH34792.1"/>
    </source>
</evidence>
<dbReference type="Proteomes" id="UP000034872">
    <property type="component" value="Unassembled WGS sequence"/>
</dbReference>
<dbReference type="EMBL" id="JJQV01000112">
    <property type="protein sequence ID" value="KKH81461.1"/>
    <property type="molecule type" value="Genomic_DNA"/>
</dbReference>
<evidence type="ECO:0000313" key="5">
    <source>
        <dbReference type="EMBL" id="KKG62676.1"/>
    </source>
</evidence>
<evidence type="ECO:0000313" key="38">
    <source>
        <dbReference type="Proteomes" id="UP000034468"/>
    </source>
</evidence>
<dbReference type="EMBL" id="JJQN01000063">
    <property type="protein sequence ID" value="KKH61071.1"/>
    <property type="molecule type" value="Genomic_DNA"/>
</dbReference>
<dbReference type="RefSeq" id="WP_048037982.1">
    <property type="nucleotide sequence ID" value="NZ_JBLVWA010000197.1"/>
</dbReference>
<dbReference type="EMBL" id="JJQT01000189">
    <property type="protein sequence ID" value="KKH74903.1"/>
    <property type="molecule type" value="Genomic_DNA"/>
</dbReference>
<dbReference type="EMBL" id="JJQP01000004">
    <property type="protein sequence ID" value="KKH71210.1"/>
    <property type="molecule type" value="Genomic_DNA"/>
</dbReference>
<dbReference type="Proteomes" id="UP000033835">
    <property type="component" value="Unassembled WGS sequence"/>
</dbReference>
<dbReference type="AlphaFoldDB" id="A0A0F8TI61"/>
<organism evidence="25 29">
    <name type="scientific">Methanosarcina mazei</name>
    <name type="common">Methanosarcina frisia</name>
    <dbReference type="NCBI Taxonomy" id="2209"/>
    <lineage>
        <taxon>Archaea</taxon>
        <taxon>Methanobacteriati</taxon>
        <taxon>Methanobacteriota</taxon>
        <taxon>Stenosarchaea group</taxon>
        <taxon>Methanomicrobia</taxon>
        <taxon>Methanosarcinales</taxon>
        <taxon>Methanosarcinaceae</taxon>
        <taxon>Methanosarcina</taxon>
    </lineage>
</organism>
<dbReference type="Proteomes" id="UP000034925">
    <property type="component" value="Unassembled WGS sequence"/>
</dbReference>
<dbReference type="Proteomes" id="UP000034937">
    <property type="component" value="Unassembled WGS sequence"/>
</dbReference>
<evidence type="ECO:0000313" key="32">
    <source>
        <dbReference type="Proteomes" id="UP000034142"/>
    </source>
</evidence>
<evidence type="ECO:0000313" key="46">
    <source>
        <dbReference type="Proteomes" id="UP000034842"/>
    </source>
</evidence>
<evidence type="ECO:0000313" key="37">
    <source>
        <dbReference type="Proteomes" id="UP000034450"/>
    </source>
</evidence>
<proteinExistence type="predicted"/>
<dbReference type="Proteomes" id="UP000034142">
    <property type="component" value="Unassembled WGS sequence"/>
</dbReference>
<dbReference type="EMBL" id="JJPJ01000064">
    <property type="protein sequence ID" value="KKG62676.1"/>
    <property type="molecule type" value="Genomic_DNA"/>
</dbReference>
<comment type="caution">
    <text evidence="25">The sequence shown here is derived from an EMBL/GenBank/DDBJ whole genome shotgun (WGS) entry which is preliminary data.</text>
</comment>
<protein>
    <submittedName>
        <fullName evidence="25">Uncharacterized protein</fullName>
    </submittedName>
</protein>
<dbReference type="Proteomes" id="UP000034450">
    <property type="component" value="Unassembled WGS sequence"/>
</dbReference>
<evidence type="ECO:0000313" key="31">
    <source>
        <dbReference type="Proteomes" id="UP000034040"/>
    </source>
</evidence>
<evidence type="ECO:0000313" key="18">
    <source>
        <dbReference type="EMBL" id="KKH71409.1"/>
    </source>
</evidence>
<dbReference type="EMBL" id="JJQX01000019">
    <property type="protein sequence ID" value="KKH99478.1"/>
    <property type="molecule type" value="Genomic_DNA"/>
</dbReference>
<dbReference type="EMBL" id="JJPI01000080">
    <property type="protein sequence ID" value="KKG53924.1"/>
    <property type="molecule type" value="Genomic_DNA"/>
</dbReference>
<dbReference type="Proteomes" id="UP000034253">
    <property type="component" value="Unassembled WGS sequence"/>
</dbReference>
<dbReference type="Proteomes" id="UP000033885">
    <property type="component" value="Unassembled WGS sequence"/>
</dbReference>
<evidence type="ECO:0000313" key="42">
    <source>
        <dbReference type="Proteomes" id="UP000034668"/>
    </source>
</evidence>
<reference evidence="26 27" key="1">
    <citation type="journal article" date="2015" name="ISME J.">
        <title>Genomic and phenotypic differentiation among Methanosarcina mazei populations from Columbia River sediment.</title>
        <authorList>
            <person name="Youngblut N.D."/>
            <person name="Wirth J.S."/>
            <person name="Henriksen J.R."/>
            <person name="Smith M."/>
            <person name="Simon H."/>
            <person name="Metcalf W.W."/>
            <person name="Whitaker R.J."/>
        </authorList>
    </citation>
    <scope>NUCLEOTIDE SEQUENCE [LARGE SCALE GENOMIC DNA]</scope>
    <source>
        <strain evidence="11 44">1.H.A.1A.1</strain>
        <strain evidence="12 30">1.H.A.1A.3</strain>
        <strain evidence="13 28">1.H.A.1A.6</strain>
        <strain evidence="14 34">1.H.A.2.3</strain>
        <strain evidence="15 37">1.H.A.2.6</strain>
        <strain evidence="16 43">1.H.A.2.7</strain>
        <strain evidence="17">1.H.A.2.8</strain>
        <strain evidence="18 48">1.H.M.1A.1</strain>
        <strain evidence="19 31">1.H.M.1A.2</strain>
        <strain evidence="20 46">1.H.M.1A.3</strain>
        <strain evidence="21 26">1.H.M.2.2</strain>
        <strain evidence="22 49">1.H.M.2.3</strain>
        <strain evidence="24 42">1.H.M.2.4</strain>
        <strain evidence="23 47">1.H.T.2.1</strain>
        <strain evidence="25 29">1.H.T.2.3</strain>
        <strain evidence="2 32">2.F.A.2.3</strain>
        <strain evidence="1 40">2.F.T.0.2</strain>
        <strain evidence="3 33">3.F.T.1A.1</strain>
        <strain evidence="5 36">3.F.T.1A.2</strain>
        <strain evidence="4 39">3.F.T.1A.4</strain>
        <strain evidence="6 45">3.H.A.2.4</strain>
        <strain evidence="8 41">3.H.M.1A.1</strain>
        <strain evidence="7 38">3.H.M.1B.1</strain>
        <strain evidence="10 27">3.H.M.1B.2</strain>
        <strain evidence="9 35">3.H.M.1B.5</strain>
    </source>
</reference>
<evidence type="ECO:0000313" key="12">
    <source>
        <dbReference type="EMBL" id="KKH39213.1"/>
    </source>
</evidence>
<dbReference type="EMBL" id="JJQM01000097">
    <property type="protein sequence ID" value="KKH54299.1"/>
    <property type="molecule type" value="Genomic_DNA"/>
</dbReference>
<dbReference type="EMBL" id="JJQS01000095">
    <property type="protein sequence ID" value="KKH73832.1"/>
    <property type="molecule type" value="Genomic_DNA"/>
</dbReference>
<dbReference type="Proteomes" id="UP000034566">
    <property type="component" value="Unassembled WGS sequence"/>
</dbReference>
<evidence type="ECO:0000313" key="26">
    <source>
        <dbReference type="Proteomes" id="UP000033814"/>
    </source>
</evidence>
<evidence type="ECO:0000313" key="28">
    <source>
        <dbReference type="Proteomes" id="UP000033864"/>
    </source>
</evidence>
<evidence type="ECO:0000313" key="35">
    <source>
        <dbReference type="Proteomes" id="UP000034253"/>
    </source>
</evidence>
<dbReference type="EMBL" id="JJOT01000038">
    <property type="protein sequence ID" value="KKG03920.1"/>
    <property type="molecule type" value="Genomic_DNA"/>
</dbReference>
<dbReference type="EMBL" id="JJRA01000101">
    <property type="protein sequence ID" value="KKI02601.1"/>
    <property type="molecule type" value="Genomic_DNA"/>
</dbReference>
<evidence type="ECO:0000313" key="8">
    <source>
        <dbReference type="EMBL" id="KKG94683.1"/>
    </source>
</evidence>
<evidence type="ECO:0000313" key="22">
    <source>
        <dbReference type="EMBL" id="KKH90978.1"/>
    </source>
</evidence>
<dbReference type="GeneID" id="24850698"/>
<dbReference type="EMBL" id="JJPV01000036">
    <property type="protein sequence ID" value="KKH02115.1"/>
    <property type="molecule type" value="Genomic_DNA"/>
</dbReference>
<evidence type="ECO:0000313" key="29">
    <source>
        <dbReference type="Proteomes" id="UP000033885"/>
    </source>
</evidence>
<evidence type="ECO:0000313" key="19">
    <source>
        <dbReference type="EMBL" id="KKH73832.1"/>
    </source>
</evidence>
<evidence type="ECO:0000313" key="45">
    <source>
        <dbReference type="Proteomes" id="UP000034817"/>
    </source>
</evidence>
<evidence type="ECO:0000313" key="40">
    <source>
        <dbReference type="Proteomes" id="UP000034597"/>
    </source>
</evidence>
<dbReference type="Proteomes" id="UP000034657">
    <property type="component" value="Unassembled WGS sequence"/>
</dbReference>
<dbReference type="Proteomes" id="UP000034021">
    <property type="component" value="Unassembled WGS sequence"/>
</dbReference>
<evidence type="ECO:0000313" key="13">
    <source>
        <dbReference type="EMBL" id="KKH44589.1"/>
    </source>
</evidence>
<name>A0A0F8TI61_METMZ</name>
<dbReference type="EMBL" id="JJPP01000104">
    <property type="protein sequence ID" value="KKG78507.1"/>
    <property type="molecule type" value="Genomic_DNA"/>
</dbReference>
<evidence type="ECO:0000313" key="49">
    <source>
        <dbReference type="Proteomes" id="UP000034937"/>
    </source>
</evidence>
<dbReference type="Proteomes" id="UP000034692">
    <property type="component" value="Unassembled WGS sequence"/>
</dbReference>
<dbReference type="Proteomes" id="UP000033864">
    <property type="component" value="Unassembled WGS sequence"/>
</dbReference>
<evidence type="ECO:0000313" key="34">
    <source>
        <dbReference type="Proteomes" id="UP000034232"/>
    </source>
</evidence>
<dbReference type="EMBL" id="JJPT01000024">
    <property type="protein sequence ID" value="KKG94683.1"/>
    <property type="molecule type" value="Genomic_DNA"/>
</dbReference>
<dbReference type="EMBL" id="JJQG01000148">
    <property type="protein sequence ID" value="KKH34792.1"/>
    <property type="molecule type" value="Genomic_DNA"/>
</dbReference>
<dbReference type="Proteomes" id="UP000033814">
    <property type="component" value="Unassembled WGS sequence"/>
</dbReference>
<evidence type="ECO:0000313" key="3">
    <source>
        <dbReference type="EMBL" id="KKG53924.1"/>
    </source>
</evidence>
<evidence type="ECO:0000313" key="48">
    <source>
        <dbReference type="Proteomes" id="UP000034925"/>
    </source>
</evidence>
<evidence type="ECO:0000313" key="33">
    <source>
        <dbReference type="Proteomes" id="UP000034188"/>
    </source>
</evidence>
<dbReference type="Proteomes" id="UP000034279">
    <property type="component" value="Unassembled WGS sequence"/>
</dbReference>
<dbReference type="EMBL" id="JJQR01000151">
    <property type="protein sequence ID" value="KKH71409.1"/>
    <property type="molecule type" value="Genomic_DNA"/>
</dbReference>
<dbReference type="PATRIC" id="fig|2209.42.peg.1177"/>